<evidence type="ECO:0008006" key="3">
    <source>
        <dbReference type="Google" id="ProtNLM"/>
    </source>
</evidence>
<dbReference type="EMBL" id="JABSNM010000002">
    <property type="protein sequence ID" value="NRT54798.1"/>
    <property type="molecule type" value="Genomic_DNA"/>
</dbReference>
<sequence length="317" mass="33965">MPAPLNPSSARVVDPILTTLAQGYGQAEFVGHRLFPRVPVTARGGQILEFGKESFQRYASRRAPGARTARIEWGYAGKPFALYQDALEAPVPREIAQDASVVPGIDLGRGAVATVMRSLLLTQECDQARLATTASNYEGDSVLALSGGAKWSASTGNPIADIDSGREVIRRKCGLYPNLVTMSATAFNAARNNPNVLARVMQGGKPVEPAQVTREALAILFNVDEVVVGSAIEFVGGSSRDIWGDDVVLAYVPKGFAGNAMDLAQPSYGYTYTLNGHPLVESPYWEQQSKSWIYGVTFERAPVLSGIASGFLIKGVR</sequence>
<name>A0ABX2FXP4_9BURK</name>
<organism evidence="1 2">
    <name type="scientific">Sphaerotilus uruguayifluvii</name>
    <dbReference type="NCBI Taxonomy" id="2735897"/>
    <lineage>
        <taxon>Bacteria</taxon>
        <taxon>Pseudomonadati</taxon>
        <taxon>Pseudomonadota</taxon>
        <taxon>Betaproteobacteria</taxon>
        <taxon>Burkholderiales</taxon>
        <taxon>Sphaerotilaceae</taxon>
        <taxon>Sphaerotilus</taxon>
    </lineage>
</organism>
<dbReference type="InterPro" id="IPR053738">
    <property type="entry name" value="Lambda_capsid_assembly"/>
</dbReference>
<comment type="caution">
    <text evidence="1">The sequence shown here is derived from an EMBL/GenBank/DDBJ whole genome shotgun (WGS) entry which is preliminary data.</text>
</comment>
<dbReference type="Proteomes" id="UP001516061">
    <property type="component" value="Unassembled WGS sequence"/>
</dbReference>
<protein>
    <recommendedName>
        <fullName evidence="3">Major capsid protein E</fullName>
    </recommendedName>
</protein>
<dbReference type="InterPro" id="IPR005564">
    <property type="entry name" value="Major_capsid_GpE"/>
</dbReference>
<dbReference type="Gene3D" id="3.90.1690.10">
    <property type="entry name" value="phage-related protein like domain"/>
    <property type="match status" value="1"/>
</dbReference>
<evidence type="ECO:0000313" key="1">
    <source>
        <dbReference type="EMBL" id="NRT54798.1"/>
    </source>
</evidence>
<gene>
    <name evidence="1" type="ORF">HNQ01_000508</name>
</gene>
<keyword evidence="2" id="KW-1185">Reference proteome</keyword>
<accession>A0ABX2FXP4</accession>
<dbReference type="RefSeq" id="WP_173803764.1">
    <property type="nucleotide sequence ID" value="NZ_JABSNM010000002.1"/>
</dbReference>
<evidence type="ECO:0000313" key="2">
    <source>
        <dbReference type="Proteomes" id="UP001516061"/>
    </source>
</evidence>
<proteinExistence type="predicted"/>
<dbReference type="Pfam" id="PF03864">
    <property type="entry name" value="Phage_cap_E"/>
    <property type="match status" value="1"/>
</dbReference>
<reference evidence="1 2" key="1">
    <citation type="submission" date="2020-05" db="EMBL/GenBank/DDBJ databases">
        <title>Genomic Encyclopedia of Type Strains, Phase IV (KMG-V): Genome sequencing to study the core and pangenomes of soil and plant-associated prokaryotes.</title>
        <authorList>
            <person name="Whitman W."/>
        </authorList>
    </citation>
    <scope>NUCLEOTIDE SEQUENCE [LARGE SCALE GENOMIC DNA]</scope>
    <source>
        <strain evidence="1 2">C29</strain>
    </source>
</reference>